<proteinExistence type="predicted"/>
<organism evidence="2 3">
    <name type="scientific">Tanacetum coccineum</name>
    <dbReference type="NCBI Taxonomy" id="301880"/>
    <lineage>
        <taxon>Eukaryota</taxon>
        <taxon>Viridiplantae</taxon>
        <taxon>Streptophyta</taxon>
        <taxon>Embryophyta</taxon>
        <taxon>Tracheophyta</taxon>
        <taxon>Spermatophyta</taxon>
        <taxon>Magnoliopsida</taxon>
        <taxon>eudicotyledons</taxon>
        <taxon>Gunneridae</taxon>
        <taxon>Pentapetalae</taxon>
        <taxon>asterids</taxon>
        <taxon>campanulids</taxon>
        <taxon>Asterales</taxon>
        <taxon>Asteraceae</taxon>
        <taxon>Asteroideae</taxon>
        <taxon>Anthemideae</taxon>
        <taxon>Anthemidinae</taxon>
        <taxon>Tanacetum</taxon>
    </lineage>
</organism>
<feature type="compositionally biased region" description="Basic and acidic residues" evidence="1">
    <location>
        <begin position="90"/>
        <end position="105"/>
    </location>
</feature>
<keyword evidence="3" id="KW-1185">Reference proteome</keyword>
<name>A0ABQ5DVX4_9ASTR</name>
<reference evidence="2" key="1">
    <citation type="journal article" date="2022" name="Int. J. Mol. Sci.">
        <title>Draft Genome of Tanacetum Coccineum: Genomic Comparison of Closely Related Tanacetum-Family Plants.</title>
        <authorList>
            <person name="Yamashiro T."/>
            <person name="Shiraishi A."/>
            <person name="Nakayama K."/>
            <person name="Satake H."/>
        </authorList>
    </citation>
    <scope>NUCLEOTIDE SEQUENCE</scope>
</reference>
<accession>A0ABQ5DVX4</accession>
<evidence type="ECO:0000313" key="3">
    <source>
        <dbReference type="Proteomes" id="UP001151760"/>
    </source>
</evidence>
<dbReference type="EMBL" id="BQNB010015641">
    <property type="protein sequence ID" value="GJT42388.1"/>
    <property type="molecule type" value="Genomic_DNA"/>
</dbReference>
<evidence type="ECO:0000313" key="2">
    <source>
        <dbReference type="EMBL" id="GJT42388.1"/>
    </source>
</evidence>
<reference evidence="2" key="2">
    <citation type="submission" date="2022-01" db="EMBL/GenBank/DDBJ databases">
        <authorList>
            <person name="Yamashiro T."/>
            <person name="Shiraishi A."/>
            <person name="Satake H."/>
            <person name="Nakayama K."/>
        </authorList>
    </citation>
    <scope>NUCLEOTIDE SEQUENCE</scope>
</reference>
<comment type="caution">
    <text evidence="2">The sequence shown here is derived from an EMBL/GenBank/DDBJ whole genome shotgun (WGS) entry which is preliminary data.</text>
</comment>
<gene>
    <name evidence="2" type="ORF">Tco_0951103</name>
</gene>
<evidence type="ECO:0000256" key="1">
    <source>
        <dbReference type="SAM" id="MobiDB-lite"/>
    </source>
</evidence>
<dbReference type="Proteomes" id="UP001151760">
    <property type="component" value="Unassembled WGS sequence"/>
</dbReference>
<feature type="region of interest" description="Disordered" evidence="1">
    <location>
        <begin position="90"/>
        <end position="127"/>
    </location>
</feature>
<protein>
    <submittedName>
        <fullName evidence="2">Uncharacterized protein</fullName>
    </submittedName>
</protein>
<sequence>MLWLYMLDVITGCTLRRLKEDVRDVIGYNIDVKRTSDMILLYVSASTDESIWENSRLEDVLLYVDSVELRGSHISSSFWTLEAKDKRLLEDSTRDGKTSPRRERMEEEEGETTPLDMGQLQYSRALK</sequence>